<evidence type="ECO:0000259" key="15">
    <source>
        <dbReference type="SMART" id="SM00079"/>
    </source>
</evidence>
<dbReference type="SMART" id="SM00918">
    <property type="entry name" value="Lig_chan-Glu_bd"/>
    <property type="match status" value="1"/>
</dbReference>
<keyword evidence="12" id="KW-0407">Ion channel</keyword>
<organism evidence="17">
    <name type="scientific">Panulirus argus</name>
    <name type="common">Caribbean spiny lobster</name>
    <name type="synonym">Palinurus argus</name>
    <dbReference type="NCBI Taxonomy" id="6737"/>
    <lineage>
        <taxon>Eukaryota</taxon>
        <taxon>Metazoa</taxon>
        <taxon>Ecdysozoa</taxon>
        <taxon>Arthropoda</taxon>
        <taxon>Crustacea</taxon>
        <taxon>Multicrustacea</taxon>
        <taxon>Malacostraca</taxon>
        <taxon>Eumalacostraca</taxon>
        <taxon>Eucarida</taxon>
        <taxon>Decapoda</taxon>
        <taxon>Pleocyemata</taxon>
        <taxon>Achelata</taxon>
        <taxon>Palinuroidea</taxon>
        <taxon>Palinuridae</taxon>
        <taxon>Panulirus</taxon>
    </lineage>
</organism>
<dbReference type="EMBL" id="KC603903">
    <property type="protein sequence ID" value="AGJ51191.1"/>
    <property type="molecule type" value="mRNA"/>
</dbReference>
<keyword evidence="11" id="KW-1071">Ligand-gated ion channel</keyword>
<feature type="signal peptide" evidence="14">
    <location>
        <begin position="1"/>
        <end position="21"/>
    </location>
</feature>
<keyword evidence="5 13" id="KW-0812">Transmembrane</keyword>
<feature type="transmembrane region" description="Helical" evidence="13">
    <location>
        <begin position="619"/>
        <end position="643"/>
    </location>
</feature>
<reference evidence="17" key="1">
    <citation type="journal article" date="2013" name="PLoS ONE">
        <title>Ionotropic crustacean olfactory receptors.</title>
        <authorList>
            <person name="Corey E.A."/>
            <person name="Bobkov Y."/>
            <person name="Ukhanov K."/>
            <person name="Ache B.W."/>
        </authorList>
    </citation>
    <scope>NUCLEOTIDE SEQUENCE</scope>
    <source>
        <tissue evidence="17">Olfactory</tissue>
    </source>
</reference>
<keyword evidence="8 13" id="KW-0472">Membrane</keyword>
<evidence type="ECO:0000256" key="9">
    <source>
        <dbReference type="ARBA" id="ARBA00023170"/>
    </source>
</evidence>
<dbReference type="InterPro" id="IPR052192">
    <property type="entry name" value="Insect_Ionotropic_Sensory_Rcpt"/>
</dbReference>
<evidence type="ECO:0000256" key="1">
    <source>
        <dbReference type="ARBA" id="ARBA00004651"/>
    </source>
</evidence>
<keyword evidence="6 13" id="KW-1133">Transmembrane helix</keyword>
<dbReference type="InterPro" id="IPR019594">
    <property type="entry name" value="Glu/Gly-bd"/>
</dbReference>
<feature type="domain" description="Ionotropic glutamate receptor C-terminal" evidence="15">
    <location>
        <begin position="234"/>
        <end position="593"/>
    </location>
</feature>
<keyword evidence="3" id="KW-0813">Transport</keyword>
<dbReference type="GO" id="GO:0050906">
    <property type="term" value="P:detection of stimulus involved in sensory perception"/>
    <property type="evidence" value="ECO:0007669"/>
    <property type="project" value="UniProtKB-ARBA"/>
</dbReference>
<evidence type="ECO:0000259" key="16">
    <source>
        <dbReference type="SMART" id="SM00918"/>
    </source>
</evidence>
<dbReference type="GO" id="GO:0005886">
    <property type="term" value="C:plasma membrane"/>
    <property type="evidence" value="ECO:0007669"/>
    <property type="project" value="UniProtKB-SubCell"/>
</dbReference>
<name>M9THC1_PANAR</name>
<evidence type="ECO:0000256" key="12">
    <source>
        <dbReference type="ARBA" id="ARBA00023303"/>
    </source>
</evidence>
<evidence type="ECO:0000313" key="17">
    <source>
        <dbReference type="EMBL" id="AGJ51191.1"/>
    </source>
</evidence>
<sequence length="677" mass="75170">MTVSVAALLLILTVDVLPSVAQLPRRPYGRVRETLEVAGGALEAVLARERPPHCSVILLTDGTASATTVFKVLRGPWTPLGLAMFEVVTEDKSRNMTQAQQSWMIGQARQLRQVSGCVTLVVVSDDPAFMAASAEWSLKGRLLTWFNKLLAVTRRPLQDLRHLYTSFSMMNAMLLITDNFASFTRCSIYVHLPYRPPEAQVVQVASWSTIRGLTLATHLPLFPEKFSKFAYGPMFVAAAEEYPSYVERDPAWTPGQPLNYKGPTVQLLALLANSFNFTYTFVRPPDGKWGTKEADGSWTGMVGMVGRKESDMGVGPFSLTAVRAEMVDYMGLVVDDALKIIGGLGRPEVDPWGFLLPLGPLVWTAILAAVLGGAGDGVATFALFPTKCSTERHLEEGQRILVFSRIITTGYSPEPGEWGWERLLLGAWMVMTLLFVRSYDGNLMSMLAVRYIPQPYQSLRDVLDDLSATMIWPGGTNYMQYIRSAKNGTFREVVDAEKDGRLMLIKSTEFRHVLETLVVHGRHVLIVEESEGRSLRADLFTNTGRCDFYTSRERFLPSSMGMIGQKGHPLVPALSKSIKFVKQFGIYDYWMRSFKINSSICLHPPTRITVKSSLALSNLWGMFVVLASGHAVALLLLCLELFIARLGQTQATDLVSCEPLIPHGLPLEIIMFLIVNI</sequence>
<keyword evidence="4" id="KW-1003">Cell membrane</keyword>
<evidence type="ECO:0000256" key="3">
    <source>
        <dbReference type="ARBA" id="ARBA00022448"/>
    </source>
</evidence>
<dbReference type="GO" id="GO:0015276">
    <property type="term" value="F:ligand-gated monoatomic ion channel activity"/>
    <property type="evidence" value="ECO:0007669"/>
    <property type="project" value="InterPro"/>
</dbReference>
<proteinExistence type="evidence at transcript level"/>
<keyword evidence="14" id="KW-0732">Signal</keyword>
<evidence type="ECO:0000256" key="14">
    <source>
        <dbReference type="SAM" id="SignalP"/>
    </source>
</evidence>
<dbReference type="Pfam" id="PF00060">
    <property type="entry name" value="Lig_chan"/>
    <property type="match status" value="1"/>
</dbReference>
<dbReference type="Gene3D" id="3.40.190.10">
    <property type="entry name" value="Periplasmic binding protein-like II"/>
    <property type="match status" value="1"/>
</dbReference>
<dbReference type="SMART" id="SM00079">
    <property type="entry name" value="PBPe"/>
    <property type="match status" value="1"/>
</dbReference>
<evidence type="ECO:0000256" key="10">
    <source>
        <dbReference type="ARBA" id="ARBA00023180"/>
    </source>
</evidence>
<evidence type="ECO:0000256" key="11">
    <source>
        <dbReference type="ARBA" id="ARBA00023286"/>
    </source>
</evidence>
<evidence type="ECO:0000256" key="7">
    <source>
        <dbReference type="ARBA" id="ARBA00023065"/>
    </source>
</evidence>
<evidence type="ECO:0000256" key="5">
    <source>
        <dbReference type="ARBA" id="ARBA00022692"/>
    </source>
</evidence>
<keyword evidence="7" id="KW-0406">Ion transport</keyword>
<comment type="similarity">
    <text evidence="2">Belongs to the glutamate-gated ion channel (TC 1.A.10.1) family.</text>
</comment>
<comment type="subcellular location">
    <subcellularLocation>
        <location evidence="1">Cell membrane</location>
        <topology evidence="1">Multi-pass membrane protein</topology>
    </subcellularLocation>
</comment>
<dbReference type="AlphaFoldDB" id="M9THC1"/>
<evidence type="ECO:0000256" key="2">
    <source>
        <dbReference type="ARBA" id="ARBA00008685"/>
    </source>
</evidence>
<dbReference type="Pfam" id="PF10613">
    <property type="entry name" value="Lig_chan-Glu_bd"/>
    <property type="match status" value="1"/>
</dbReference>
<dbReference type="Gene3D" id="1.10.287.70">
    <property type="match status" value="1"/>
</dbReference>
<protein>
    <submittedName>
        <fullName evidence="17">Olfactory ionotropic receptor IR4</fullName>
    </submittedName>
</protein>
<evidence type="ECO:0000256" key="8">
    <source>
        <dbReference type="ARBA" id="ARBA00023136"/>
    </source>
</evidence>
<evidence type="ECO:0000256" key="6">
    <source>
        <dbReference type="ARBA" id="ARBA00022989"/>
    </source>
</evidence>
<accession>M9THC1</accession>
<dbReference type="InterPro" id="IPR001320">
    <property type="entry name" value="Iontro_rcpt_C"/>
</dbReference>
<evidence type="ECO:0000256" key="4">
    <source>
        <dbReference type="ARBA" id="ARBA00022475"/>
    </source>
</evidence>
<dbReference type="SUPFAM" id="SSF53850">
    <property type="entry name" value="Periplasmic binding protein-like II"/>
    <property type="match status" value="1"/>
</dbReference>
<feature type="chain" id="PRO_5004103264" evidence="14">
    <location>
        <begin position="22"/>
        <end position="677"/>
    </location>
</feature>
<gene>
    <name evidence="17" type="primary">IR4</name>
</gene>
<evidence type="ECO:0000256" key="13">
    <source>
        <dbReference type="SAM" id="Phobius"/>
    </source>
</evidence>
<keyword evidence="9 17" id="KW-0675">Receptor</keyword>
<keyword evidence="10" id="KW-0325">Glycoprotein</keyword>
<dbReference type="PANTHER" id="PTHR42643:SF24">
    <property type="entry name" value="IONOTROPIC RECEPTOR 60A"/>
    <property type="match status" value="1"/>
</dbReference>
<feature type="domain" description="Ionotropic glutamate receptor L-glutamate and glycine-binding" evidence="16">
    <location>
        <begin position="244"/>
        <end position="307"/>
    </location>
</feature>
<dbReference type="PANTHER" id="PTHR42643">
    <property type="entry name" value="IONOTROPIC RECEPTOR 20A-RELATED"/>
    <property type="match status" value="1"/>
</dbReference>